<dbReference type="OrthoDB" id="9798250at2"/>
<dbReference type="InterPro" id="IPR018641">
    <property type="entry name" value="Trfase_1_rSAM/seldom-assoc"/>
</dbReference>
<name>A0A1H3E5M6_9RHOB</name>
<dbReference type="PANTHER" id="PTHR36529:SF1">
    <property type="entry name" value="GLYCOSYLTRANSFERASE"/>
    <property type="match status" value="1"/>
</dbReference>
<organism evidence="1 2">
    <name type="scientific">Albimonas donghaensis</name>
    <dbReference type="NCBI Taxonomy" id="356660"/>
    <lineage>
        <taxon>Bacteria</taxon>
        <taxon>Pseudomonadati</taxon>
        <taxon>Pseudomonadota</taxon>
        <taxon>Alphaproteobacteria</taxon>
        <taxon>Rhodobacterales</taxon>
        <taxon>Paracoccaceae</taxon>
        <taxon>Albimonas</taxon>
    </lineage>
</organism>
<evidence type="ECO:0000313" key="1">
    <source>
        <dbReference type="EMBL" id="SDX73558.1"/>
    </source>
</evidence>
<proteinExistence type="predicted"/>
<gene>
    <name evidence="1" type="ORF">SAMN05444336_10966</name>
</gene>
<dbReference type="InterPro" id="IPR029044">
    <property type="entry name" value="Nucleotide-diphossugar_trans"/>
</dbReference>
<keyword evidence="2" id="KW-1185">Reference proteome</keyword>
<evidence type="ECO:0008006" key="3">
    <source>
        <dbReference type="Google" id="ProtNLM"/>
    </source>
</evidence>
<protein>
    <recommendedName>
        <fullName evidence="3">Glycosyltransferase</fullName>
    </recommendedName>
</protein>
<dbReference type="Pfam" id="PF09837">
    <property type="entry name" value="DUF2064"/>
    <property type="match status" value="1"/>
</dbReference>
<dbReference type="NCBIfam" id="TIGR04282">
    <property type="entry name" value="glyco_like_cofC"/>
    <property type="match status" value="1"/>
</dbReference>
<dbReference type="EMBL" id="FNMZ01000009">
    <property type="protein sequence ID" value="SDX73558.1"/>
    <property type="molecule type" value="Genomic_DNA"/>
</dbReference>
<dbReference type="STRING" id="356660.SAMN05444336_10966"/>
<evidence type="ECO:0000313" key="2">
    <source>
        <dbReference type="Proteomes" id="UP000199118"/>
    </source>
</evidence>
<accession>A0A1H3E5M6</accession>
<sequence>MSAEAPRRARARAGVARRQVVIFVKVPRPGRVKTRLARGVGAPEAARWFRAQSRALIRSLRADPRWEVRLAVSPDAEGLATRALPGGAARQAQGGGDLGARMARALFEAPPGPVLVIGADIPGVTPAVIARAFAALGRADAVFGPAEDGGFWLVGLGAARRAPRDLFRGARWSSADALGDVLGNLSGVRVGFADRLADVDEPEDLRRLRR</sequence>
<dbReference type="AlphaFoldDB" id="A0A1H3E5M6"/>
<reference evidence="1 2" key="1">
    <citation type="submission" date="2016-10" db="EMBL/GenBank/DDBJ databases">
        <authorList>
            <person name="de Groot N.N."/>
        </authorList>
    </citation>
    <scope>NUCLEOTIDE SEQUENCE [LARGE SCALE GENOMIC DNA]</scope>
    <source>
        <strain evidence="1 2">DSM 17890</strain>
    </source>
</reference>
<dbReference type="SUPFAM" id="SSF53448">
    <property type="entry name" value="Nucleotide-diphospho-sugar transferases"/>
    <property type="match status" value="1"/>
</dbReference>
<dbReference type="Proteomes" id="UP000199118">
    <property type="component" value="Unassembled WGS sequence"/>
</dbReference>
<dbReference type="PANTHER" id="PTHR36529">
    <property type="entry name" value="SLL1095 PROTEIN"/>
    <property type="match status" value="1"/>
</dbReference>
<dbReference type="Gene3D" id="3.90.550.10">
    <property type="entry name" value="Spore Coat Polysaccharide Biosynthesis Protein SpsA, Chain A"/>
    <property type="match status" value="1"/>
</dbReference>